<keyword evidence="3" id="KW-1185">Reference proteome</keyword>
<evidence type="ECO:0000256" key="1">
    <source>
        <dbReference type="SAM" id="MobiDB-lite"/>
    </source>
</evidence>
<feature type="compositionally biased region" description="Basic and acidic residues" evidence="1">
    <location>
        <begin position="68"/>
        <end position="79"/>
    </location>
</feature>
<dbReference type="AlphaFoldDB" id="A0A1B0A7Z6"/>
<protein>
    <submittedName>
        <fullName evidence="2">Uncharacterized protein</fullName>
    </submittedName>
</protein>
<accession>A0A1B0A7Z6</accession>
<dbReference type="VEuPathDB" id="VectorBase:GPAI037125"/>
<name>A0A1B0A7Z6_GLOPL</name>
<evidence type="ECO:0000313" key="2">
    <source>
        <dbReference type="EnsemblMetazoa" id="GPAI037125-PA"/>
    </source>
</evidence>
<evidence type="ECO:0000313" key="3">
    <source>
        <dbReference type="Proteomes" id="UP000092445"/>
    </source>
</evidence>
<reference evidence="3" key="1">
    <citation type="submission" date="2014-03" db="EMBL/GenBank/DDBJ databases">
        <authorList>
            <person name="Aksoy S."/>
            <person name="Warren W."/>
            <person name="Wilson R.K."/>
        </authorList>
    </citation>
    <scope>NUCLEOTIDE SEQUENCE [LARGE SCALE GENOMIC DNA]</scope>
    <source>
        <strain evidence="3">IAEA</strain>
    </source>
</reference>
<dbReference type="Proteomes" id="UP000092445">
    <property type="component" value="Unassembled WGS sequence"/>
</dbReference>
<sequence length="109" mass="12203">MHSKLPLLKSDTNTISTSVSLRSGSQTLLPHPTIIDMTCDYTLAYHCYFSMFSFISHQSEHTSVPVDDQEKKNDQRKSAFDIMYSSTSASKEIGPPPSLSKKKDNNSRS</sequence>
<dbReference type="EnsemblMetazoa" id="GPAI037125-RA">
    <property type="protein sequence ID" value="GPAI037125-PA"/>
    <property type="gene ID" value="GPAI037125"/>
</dbReference>
<feature type="region of interest" description="Disordered" evidence="1">
    <location>
        <begin position="60"/>
        <end position="109"/>
    </location>
</feature>
<organism evidence="2 3">
    <name type="scientific">Glossina pallidipes</name>
    <name type="common">Tsetse fly</name>
    <dbReference type="NCBI Taxonomy" id="7398"/>
    <lineage>
        <taxon>Eukaryota</taxon>
        <taxon>Metazoa</taxon>
        <taxon>Ecdysozoa</taxon>
        <taxon>Arthropoda</taxon>
        <taxon>Hexapoda</taxon>
        <taxon>Insecta</taxon>
        <taxon>Pterygota</taxon>
        <taxon>Neoptera</taxon>
        <taxon>Endopterygota</taxon>
        <taxon>Diptera</taxon>
        <taxon>Brachycera</taxon>
        <taxon>Muscomorpha</taxon>
        <taxon>Hippoboscoidea</taxon>
        <taxon>Glossinidae</taxon>
        <taxon>Glossina</taxon>
    </lineage>
</organism>
<reference evidence="2" key="2">
    <citation type="submission" date="2020-05" db="UniProtKB">
        <authorList>
            <consortium name="EnsemblMetazoa"/>
        </authorList>
    </citation>
    <scope>IDENTIFICATION</scope>
    <source>
        <strain evidence="2">IAEA</strain>
    </source>
</reference>
<proteinExistence type="predicted"/>